<evidence type="ECO:0000313" key="1">
    <source>
        <dbReference type="EMBL" id="PWW36567.1"/>
    </source>
</evidence>
<proteinExistence type="predicted"/>
<accession>A0A855XPP1</accession>
<organism evidence="1 2">
    <name type="scientific">Paenibacillus pabuli</name>
    <dbReference type="NCBI Taxonomy" id="1472"/>
    <lineage>
        <taxon>Bacteria</taxon>
        <taxon>Bacillati</taxon>
        <taxon>Bacillota</taxon>
        <taxon>Bacilli</taxon>
        <taxon>Bacillales</taxon>
        <taxon>Paenibacillaceae</taxon>
        <taxon>Paenibacillus</taxon>
    </lineage>
</organism>
<dbReference type="AlphaFoldDB" id="A0A855XPP1"/>
<name>A0A855XPP1_9BACL</name>
<dbReference type="Proteomes" id="UP000247078">
    <property type="component" value="Unassembled WGS sequence"/>
</dbReference>
<gene>
    <name evidence="1" type="ORF">DET56_1106</name>
</gene>
<comment type="caution">
    <text evidence="1">The sequence shown here is derived from an EMBL/GenBank/DDBJ whole genome shotgun (WGS) entry which is preliminary data.</text>
</comment>
<reference evidence="1 2" key="1">
    <citation type="submission" date="2018-05" db="EMBL/GenBank/DDBJ databases">
        <title>Freshwater and sediment microbial communities from various areas in North America, analyzing microbe dynamics in response to fracking.</title>
        <authorList>
            <person name="Lamendella R."/>
        </authorList>
    </citation>
    <scope>NUCLEOTIDE SEQUENCE [LARGE SCALE GENOMIC DNA]</scope>
    <source>
        <strain evidence="1 2">DB-3</strain>
    </source>
</reference>
<dbReference type="EMBL" id="QGTZ01000010">
    <property type="protein sequence ID" value="PWW36567.1"/>
    <property type="molecule type" value="Genomic_DNA"/>
</dbReference>
<sequence length="35" mass="4168">MTNLASMNPLMLSFPESFDTPRLTIRAPRWEMERQ</sequence>
<evidence type="ECO:0000313" key="2">
    <source>
        <dbReference type="Proteomes" id="UP000247078"/>
    </source>
</evidence>
<protein>
    <submittedName>
        <fullName evidence="1">Uncharacterized protein</fullName>
    </submittedName>
</protein>